<dbReference type="Proteomes" id="UP000288028">
    <property type="component" value="Unassembled WGS sequence"/>
</dbReference>
<keyword evidence="2" id="KW-0813">Transport</keyword>
<dbReference type="PROSITE" id="PS50893">
    <property type="entry name" value="ABC_TRANSPORTER_2"/>
    <property type="match status" value="1"/>
</dbReference>
<dbReference type="SMART" id="SM00382">
    <property type="entry name" value="AAA"/>
    <property type="match status" value="1"/>
</dbReference>
<evidence type="ECO:0000313" key="9">
    <source>
        <dbReference type="Proteomes" id="UP000288028"/>
    </source>
</evidence>
<comment type="catalytic activity">
    <reaction evidence="5">
        <text>ATP + H2O = ADP + phosphate + H(+)</text>
        <dbReference type="Rhea" id="RHEA:13065"/>
        <dbReference type="ChEBI" id="CHEBI:15377"/>
        <dbReference type="ChEBI" id="CHEBI:15378"/>
        <dbReference type="ChEBI" id="CHEBI:30616"/>
        <dbReference type="ChEBI" id="CHEBI:43474"/>
        <dbReference type="ChEBI" id="CHEBI:456216"/>
    </reaction>
</comment>
<dbReference type="Pfam" id="PF00005">
    <property type="entry name" value="ABC_tran"/>
    <property type="match status" value="1"/>
</dbReference>
<keyword evidence="3" id="KW-0547">Nucleotide-binding</keyword>
<comment type="function">
    <text evidence="6">Part of the ABC transporter FtsEX involved in cellular division. Has ATPase activity. Essential for cell division and viability.</text>
</comment>
<dbReference type="RefSeq" id="WP_126793133.1">
    <property type="nucleotide sequence ID" value="NZ_CP060720.1"/>
</dbReference>
<dbReference type="OrthoDB" id="9791546at2"/>
<dbReference type="Gene3D" id="3.40.50.300">
    <property type="entry name" value="P-loop containing nucleotide triphosphate hydrolases"/>
    <property type="match status" value="1"/>
</dbReference>
<name>A0A430B4R9_9ENTE</name>
<evidence type="ECO:0000259" key="7">
    <source>
        <dbReference type="PROSITE" id="PS50893"/>
    </source>
</evidence>
<dbReference type="GO" id="GO:0051301">
    <property type="term" value="P:cell division"/>
    <property type="evidence" value="ECO:0007669"/>
    <property type="project" value="UniProtKB-KW"/>
</dbReference>
<keyword evidence="8" id="KW-0131">Cell cycle</keyword>
<comment type="similarity">
    <text evidence="1">Belongs to the ABC transporter superfamily.</text>
</comment>
<feature type="domain" description="ABC transporter" evidence="7">
    <location>
        <begin position="2"/>
        <end position="236"/>
    </location>
</feature>
<evidence type="ECO:0000256" key="1">
    <source>
        <dbReference type="ARBA" id="ARBA00005417"/>
    </source>
</evidence>
<protein>
    <submittedName>
        <fullName evidence="8">Cell division ATP-binding protein FtsE</fullName>
    </submittedName>
</protein>
<evidence type="ECO:0000313" key="8">
    <source>
        <dbReference type="EMBL" id="RSU15346.1"/>
    </source>
</evidence>
<keyword evidence="8" id="KW-0132">Cell division</keyword>
<dbReference type="GO" id="GO:0016887">
    <property type="term" value="F:ATP hydrolysis activity"/>
    <property type="evidence" value="ECO:0007669"/>
    <property type="project" value="InterPro"/>
</dbReference>
<dbReference type="FunFam" id="3.40.50.300:FF:000056">
    <property type="entry name" value="Cell division ATP-binding protein FtsE"/>
    <property type="match status" value="1"/>
</dbReference>
<organism evidence="8 9">
    <name type="scientific">Vagococcus carniphilus</name>
    <dbReference type="NCBI Taxonomy" id="218144"/>
    <lineage>
        <taxon>Bacteria</taxon>
        <taxon>Bacillati</taxon>
        <taxon>Bacillota</taxon>
        <taxon>Bacilli</taxon>
        <taxon>Lactobacillales</taxon>
        <taxon>Enterococcaceae</taxon>
        <taxon>Vagococcus</taxon>
    </lineage>
</organism>
<proteinExistence type="inferred from homology"/>
<evidence type="ECO:0000256" key="6">
    <source>
        <dbReference type="ARBA" id="ARBA00055994"/>
    </source>
</evidence>
<accession>A0A430B4R9</accession>
<gene>
    <name evidence="8" type="ORF">CBF28_06370</name>
</gene>
<keyword evidence="9" id="KW-1185">Reference proteome</keyword>
<dbReference type="InterPro" id="IPR003593">
    <property type="entry name" value="AAA+_ATPase"/>
</dbReference>
<dbReference type="GO" id="GO:0022857">
    <property type="term" value="F:transmembrane transporter activity"/>
    <property type="evidence" value="ECO:0007669"/>
    <property type="project" value="TreeGrafter"/>
</dbReference>
<dbReference type="PANTHER" id="PTHR24220">
    <property type="entry name" value="IMPORT ATP-BINDING PROTEIN"/>
    <property type="match status" value="1"/>
</dbReference>
<dbReference type="InterPro" id="IPR015854">
    <property type="entry name" value="ABC_transpr_LolD-like"/>
</dbReference>
<dbReference type="SUPFAM" id="SSF52540">
    <property type="entry name" value="P-loop containing nucleoside triphosphate hydrolases"/>
    <property type="match status" value="1"/>
</dbReference>
<dbReference type="InterPro" id="IPR027417">
    <property type="entry name" value="P-loop_NTPase"/>
</dbReference>
<dbReference type="GO" id="GO:0005524">
    <property type="term" value="F:ATP binding"/>
    <property type="evidence" value="ECO:0007669"/>
    <property type="project" value="UniProtKB-KW"/>
</dbReference>
<dbReference type="InterPro" id="IPR003439">
    <property type="entry name" value="ABC_transporter-like_ATP-bd"/>
</dbReference>
<comment type="caution">
    <text evidence="8">The sequence shown here is derived from an EMBL/GenBank/DDBJ whole genome shotgun (WGS) entry which is preliminary data.</text>
</comment>
<keyword evidence="4 8" id="KW-0067">ATP-binding</keyword>
<evidence type="ECO:0000256" key="4">
    <source>
        <dbReference type="ARBA" id="ARBA00022840"/>
    </source>
</evidence>
<sequence length="236" mass="26666">MIRLANVYKKYTEDNTALENISLKVDQGEFLYLVGPSGAGKSTLIKLLTCEERLTRGFLKIGNVDLLKLPDQHVPELRRQLGVVPQDIFLLDHLTVYKNLAYTLQAIEVERKKIKEKVLAALEKVGMLQFKNAYPNQLSIGQQQKIVIARAIVNDPKIILADEPTGNMDNKSAIEIMKILYKLNQSGTTILMATHNSTIVNTLRYRVLEINHGRIIRDQAEGSYGLATDYRDVFVI</sequence>
<dbReference type="PANTHER" id="PTHR24220:SF470">
    <property type="entry name" value="CELL DIVISION ATP-BINDING PROTEIN FTSE"/>
    <property type="match status" value="1"/>
</dbReference>
<dbReference type="GeneID" id="95580674"/>
<dbReference type="GO" id="GO:0005886">
    <property type="term" value="C:plasma membrane"/>
    <property type="evidence" value="ECO:0007669"/>
    <property type="project" value="TreeGrafter"/>
</dbReference>
<dbReference type="EMBL" id="NGKB01000005">
    <property type="protein sequence ID" value="RSU15346.1"/>
    <property type="molecule type" value="Genomic_DNA"/>
</dbReference>
<reference evidence="8 9" key="1">
    <citation type="submission" date="2017-05" db="EMBL/GenBank/DDBJ databases">
        <title>Vagococcus spp. assemblies.</title>
        <authorList>
            <person name="Gulvik C.A."/>
        </authorList>
    </citation>
    <scope>NUCLEOTIDE SEQUENCE [LARGE SCALE GENOMIC DNA]</scope>
    <source>
        <strain evidence="8 9">SS1714</strain>
    </source>
</reference>
<evidence type="ECO:0000256" key="5">
    <source>
        <dbReference type="ARBA" id="ARBA00049360"/>
    </source>
</evidence>
<evidence type="ECO:0000256" key="2">
    <source>
        <dbReference type="ARBA" id="ARBA00022448"/>
    </source>
</evidence>
<dbReference type="AlphaFoldDB" id="A0A430B4R9"/>
<evidence type="ECO:0000256" key="3">
    <source>
        <dbReference type="ARBA" id="ARBA00022741"/>
    </source>
</evidence>